<protein>
    <submittedName>
        <fullName evidence="2">Uncharacterized protein</fullName>
    </submittedName>
</protein>
<evidence type="ECO:0000313" key="3">
    <source>
        <dbReference type="Proteomes" id="UP001075354"/>
    </source>
</evidence>
<evidence type="ECO:0000256" key="1">
    <source>
        <dbReference type="SAM" id="MobiDB-lite"/>
    </source>
</evidence>
<feature type="region of interest" description="Disordered" evidence="1">
    <location>
        <begin position="1"/>
        <end position="25"/>
    </location>
</feature>
<organism evidence="2 3">
    <name type="scientific">Megalurothrips usitatus</name>
    <name type="common">bean blossom thrips</name>
    <dbReference type="NCBI Taxonomy" id="439358"/>
    <lineage>
        <taxon>Eukaryota</taxon>
        <taxon>Metazoa</taxon>
        <taxon>Ecdysozoa</taxon>
        <taxon>Arthropoda</taxon>
        <taxon>Hexapoda</taxon>
        <taxon>Insecta</taxon>
        <taxon>Pterygota</taxon>
        <taxon>Neoptera</taxon>
        <taxon>Paraneoptera</taxon>
        <taxon>Thysanoptera</taxon>
        <taxon>Terebrantia</taxon>
        <taxon>Thripoidea</taxon>
        <taxon>Thripidae</taxon>
        <taxon>Megalurothrips</taxon>
    </lineage>
</organism>
<proteinExistence type="predicted"/>
<keyword evidence="3" id="KW-1185">Reference proteome</keyword>
<reference evidence="2" key="1">
    <citation type="submission" date="2022-12" db="EMBL/GenBank/DDBJ databases">
        <title>Chromosome-level genome assembly of the bean flower thrips Megalurothrips usitatus.</title>
        <authorList>
            <person name="Ma L."/>
            <person name="Liu Q."/>
            <person name="Li H."/>
            <person name="Cai W."/>
        </authorList>
    </citation>
    <scope>NUCLEOTIDE SEQUENCE</scope>
    <source>
        <strain evidence="2">Cailab_2022a</strain>
    </source>
</reference>
<accession>A0AAV7XV48</accession>
<evidence type="ECO:0000313" key="2">
    <source>
        <dbReference type="EMBL" id="KAJ1527640.1"/>
    </source>
</evidence>
<feature type="region of interest" description="Disordered" evidence="1">
    <location>
        <begin position="138"/>
        <end position="169"/>
    </location>
</feature>
<comment type="caution">
    <text evidence="2">The sequence shown here is derived from an EMBL/GenBank/DDBJ whole genome shotgun (WGS) entry which is preliminary data.</text>
</comment>
<feature type="compositionally biased region" description="Low complexity" evidence="1">
    <location>
        <begin position="148"/>
        <end position="162"/>
    </location>
</feature>
<dbReference type="Proteomes" id="UP001075354">
    <property type="component" value="Chromosome 5"/>
</dbReference>
<name>A0AAV7XV48_9NEOP</name>
<dbReference type="EMBL" id="JAPTSV010000005">
    <property type="protein sequence ID" value="KAJ1527640.1"/>
    <property type="molecule type" value="Genomic_DNA"/>
</dbReference>
<dbReference type="AlphaFoldDB" id="A0AAV7XV48"/>
<sequence>MKPFSKVSTEYDPAPTRDPRLRPLRVTGPDGIPPYMYAQDGNDLYQYGLMARRKIGGARWLRVGPGNDMAYWGSTRGIACRFCGRRCGSGRLWSDHYQSGRCPAFDAENPDHVARQNADAECLLRLLGVATVSVVLGADPPNRRRSRSSSSNSSSSSSSNSSARRHTFG</sequence>
<gene>
    <name evidence="2" type="ORF">ONE63_007602</name>
</gene>